<dbReference type="KEGG" id="csr:Cspa_c38730"/>
<dbReference type="HOGENOM" id="CLU_000445_69_15_9"/>
<dbReference type="EMBL" id="CP004121">
    <property type="protein sequence ID" value="AGF57633.1"/>
    <property type="molecule type" value="Genomic_DNA"/>
</dbReference>
<dbReference type="GO" id="GO:0000160">
    <property type="term" value="P:phosphorelay signal transduction system"/>
    <property type="evidence" value="ECO:0007669"/>
    <property type="project" value="InterPro"/>
</dbReference>
<organism evidence="6 7">
    <name type="scientific">Clostridium saccharoperbutylacetonicum N1-4(HMT)</name>
    <dbReference type="NCBI Taxonomy" id="931276"/>
    <lineage>
        <taxon>Bacteria</taxon>
        <taxon>Bacillati</taxon>
        <taxon>Bacillota</taxon>
        <taxon>Clostridia</taxon>
        <taxon>Eubacteriales</taxon>
        <taxon>Clostridiaceae</taxon>
        <taxon>Clostridium</taxon>
    </lineage>
</organism>
<dbReference type="OrthoDB" id="9808843at2"/>
<keyword evidence="6" id="KW-0238">DNA-binding</keyword>
<dbReference type="AlphaFoldDB" id="M1MN45"/>
<proteinExistence type="predicted"/>
<evidence type="ECO:0000256" key="1">
    <source>
        <dbReference type="ARBA" id="ARBA00018672"/>
    </source>
</evidence>
<name>M1MN45_9CLOT</name>
<dbReference type="InterPro" id="IPR011006">
    <property type="entry name" value="CheY-like_superfamily"/>
</dbReference>
<dbReference type="Proteomes" id="UP000011728">
    <property type="component" value="Chromosome"/>
</dbReference>
<dbReference type="PANTHER" id="PTHR44591:SF3">
    <property type="entry name" value="RESPONSE REGULATORY DOMAIN-CONTAINING PROTEIN"/>
    <property type="match status" value="1"/>
</dbReference>
<dbReference type="InterPro" id="IPR050595">
    <property type="entry name" value="Bact_response_regulator"/>
</dbReference>
<accession>M1MN45</accession>
<dbReference type="STRING" id="36745.CLSAP_36480"/>
<evidence type="ECO:0000256" key="2">
    <source>
        <dbReference type="ARBA" id="ARBA00022553"/>
    </source>
</evidence>
<evidence type="ECO:0000313" key="6">
    <source>
        <dbReference type="EMBL" id="AGF57633.1"/>
    </source>
</evidence>
<dbReference type="PANTHER" id="PTHR44591">
    <property type="entry name" value="STRESS RESPONSE REGULATOR PROTEIN 1"/>
    <property type="match status" value="1"/>
</dbReference>
<dbReference type="Pfam" id="PF00072">
    <property type="entry name" value="Response_reg"/>
    <property type="match status" value="1"/>
</dbReference>
<feature type="modified residue" description="4-aspartylphosphate" evidence="4">
    <location>
        <position position="53"/>
    </location>
</feature>
<gene>
    <name evidence="6" type="ORF">Cspa_c38730</name>
</gene>
<sequence length="141" mass="15794">MKKVLIVDDSSYMRMMVRKVVEKGGLCISFEAASAGKALEIFKNEKPDIVTLDLNMSEFRMDGMNLLSEMIKMNPEVHVVVVTAIGYEDVKERCMALGAKGYLIKPFNAKELLNVLPLNDDEFSIDGIVSESIEKKNTEEV</sequence>
<evidence type="ECO:0000313" key="7">
    <source>
        <dbReference type="Proteomes" id="UP000011728"/>
    </source>
</evidence>
<dbReference type="Gene3D" id="3.40.50.2300">
    <property type="match status" value="1"/>
</dbReference>
<dbReference type="PATRIC" id="fig|931276.5.peg.3906"/>
<keyword evidence="2 4" id="KW-0597">Phosphoprotein</keyword>
<dbReference type="SMART" id="SM00448">
    <property type="entry name" value="REC"/>
    <property type="match status" value="1"/>
</dbReference>
<dbReference type="RefSeq" id="WP_015393946.1">
    <property type="nucleotide sequence ID" value="NC_020291.1"/>
</dbReference>
<evidence type="ECO:0000256" key="4">
    <source>
        <dbReference type="PROSITE-ProRule" id="PRU00169"/>
    </source>
</evidence>
<dbReference type="PROSITE" id="PS50110">
    <property type="entry name" value="RESPONSE_REGULATORY"/>
    <property type="match status" value="1"/>
</dbReference>
<protein>
    <recommendedName>
        <fullName evidence="1">Stage 0 sporulation protein A homolog</fullName>
    </recommendedName>
</protein>
<evidence type="ECO:0000256" key="3">
    <source>
        <dbReference type="ARBA" id="ARBA00024867"/>
    </source>
</evidence>
<evidence type="ECO:0000259" key="5">
    <source>
        <dbReference type="PROSITE" id="PS50110"/>
    </source>
</evidence>
<dbReference type="eggNOG" id="COG0745">
    <property type="taxonomic scope" value="Bacteria"/>
</dbReference>
<dbReference type="SUPFAM" id="SSF52172">
    <property type="entry name" value="CheY-like"/>
    <property type="match status" value="1"/>
</dbReference>
<dbReference type="InterPro" id="IPR001789">
    <property type="entry name" value="Sig_transdc_resp-reg_receiver"/>
</dbReference>
<feature type="domain" description="Response regulatory" evidence="5">
    <location>
        <begin position="3"/>
        <end position="120"/>
    </location>
</feature>
<keyword evidence="7" id="KW-1185">Reference proteome</keyword>
<comment type="function">
    <text evidence="3">May play the central regulatory role in sporulation. It may be an element of the effector pathway responsible for the activation of sporulation genes in response to nutritional stress. Spo0A may act in concert with spo0H (a sigma factor) to control the expression of some genes that are critical to the sporulation process.</text>
</comment>
<reference evidence="6 7" key="1">
    <citation type="submission" date="2013-02" db="EMBL/GenBank/DDBJ databases">
        <title>Genome sequence of Clostridium saccharoperbutylacetonicum N1-4(HMT).</title>
        <authorList>
            <person name="Poehlein A."/>
            <person name="Daniel R."/>
        </authorList>
    </citation>
    <scope>NUCLEOTIDE SEQUENCE [LARGE SCALE GENOMIC DNA]</scope>
    <source>
        <strain evidence="7">N1-4(HMT)</strain>
    </source>
</reference>
<dbReference type="GO" id="GO:0003677">
    <property type="term" value="F:DNA binding"/>
    <property type="evidence" value="ECO:0007669"/>
    <property type="project" value="UniProtKB-KW"/>
</dbReference>